<dbReference type="Proteomes" id="UP001190925">
    <property type="component" value="Unassembled WGS sequence"/>
</dbReference>
<dbReference type="PANTHER" id="PTHR39189">
    <property type="entry name" value="UPF0173 METAL-DEPENDENT HYDROLASE YTKL"/>
    <property type="match status" value="1"/>
</dbReference>
<name>A0ABY0FJM9_9BACT</name>
<dbReference type="Gene3D" id="3.60.15.10">
    <property type="entry name" value="Ribonuclease Z/Hydroxyacylglutathione hydrolase-like"/>
    <property type="match status" value="1"/>
</dbReference>
<reference evidence="1 2" key="2">
    <citation type="journal article" date="2020" name="Cell Rep.">
        <title>Acquisition and Adaptation of Ultra-small Parasitic Reduced Genome Bacteria to Mammalian Hosts.</title>
        <authorList>
            <person name="McLean J.S."/>
            <person name="Bor B."/>
            <person name="Kerns K.A."/>
            <person name="Liu Q."/>
            <person name="To T.T."/>
            <person name="Solden L."/>
            <person name="Hendrickson E.L."/>
            <person name="Wrighton K."/>
            <person name="Shi W."/>
            <person name="He X."/>
        </authorList>
    </citation>
    <scope>NUCLEOTIDE SEQUENCE [LARGE SCALE GENOMIC DNA]</scope>
    <source>
        <strain evidence="1 2">TM7_CMJM_G6_1_HOT_870</strain>
    </source>
</reference>
<sequence>MFEIEYKGANTVVISTKKTKLVVDPLSNIEYKYSPSSDAVFLATEERFLPVDEDFSILKISYPGSYEVQDFSINGFPETRHIDSDGSKKSVIYSIEVQGVRIGLIGNISANFSDEQLENLGVLDILILPVGGNGYTLDATSASNIARRSDAKIIIPIHYNDGSTKYEVMQDDLDIFTKEMGLDTEITSKYKVKGINTLPEKTTVVIIEKTK</sequence>
<evidence type="ECO:0000313" key="2">
    <source>
        <dbReference type="Proteomes" id="UP001190925"/>
    </source>
</evidence>
<reference evidence="1 2" key="1">
    <citation type="journal article" date="2018" name="bioRxiv">
        <title>Evidence of independent acquisition and adaption of ultra-small bacteria to human hosts across the highly diverse yet reduced genomes of the phylum Saccharibacteria.</title>
        <authorList>
            <person name="McLean J.S."/>
            <person name="Bor B."/>
            <person name="To T.T."/>
            <person name="Liu Q."/>
            <person name="Kearns K.A."/>
            <person name="Solden L.M."/>
            <person name="Wrighton K.C."/>
            <person name="He X."/>
            <person name="Shi W."/>
        </authorList>
    </citation>
    <scope>NUCLEOTIDE SEQUENCE [LARGE SCALE GENOMIC DNA]</scope>
    <source>
        <strain evidence="1 2">TM7_CMJM_G6_1_HOT_870</strain>
    </source>
</reference>
<accession>A0ABY0FJM9</accession>
<dbReference type="RefSeq" id="WP_129718822.1">
    <property type="nucleotide sequence ID" value="NZ_PRLK01000005.1"/>
</dbReference>
<dbReference type="Pfam" id="PF13483">
    <property type="entry name" value="Lactamase_B_3"/>
    <property type="match status" value="1"/>
</dbReference>
<organism evidence="1 2">
    <name type="scientific">Candidatus Nanogingivalis gingivitcus</name>
    <dbReference type="NCBI Taxonomy" id="2171992"/>
    <lineage>
        <taxon>Bacteria</taxon>
        <taxon>Candidatus Saccharimonadota</taxon>
        <taxon>Candidatus Nanosyncoccalia</taxon>
        <taxon>Candidatus Nanogingivales</taxon>
        <taxon>Candidatus Nanogingivalaceae</taxon>
        <taxon>Candidatus Nanogingivalis</taxon>
    </lineage>
</organism>
<keyword evidence="2" id="KW-1185">Reference proteome</keyword>
<proteinExistence type="predicted"/>
<evidence type="ECO:0008006" key="3">
    <source>
        <dbReference type="Google" id="ProtNLM"/>
    </source>
</evidence>
<protein>
    <recommendedName>
        <fullName evidence="3">Zn-dependent hydrolase</fullName>
    </recommendedName>
</protein>
<gene>
    <name evidence="1" type="ORF">G6CMJM_00420</name>
</gene>
<comment type="caution">
    <text evidence="1">The sequence shown here is derived from an EMBL/GenBank/DDBJ whole genome shotgun (WGS) entry which is preliminary data.</text>
</comment>
<dbReference type="EMBL" id="PRLK01000005">
    <property type="protein sequence ID" value="RYC72613.1"/>
    <property type="molecule type" value="Genomic_DNA"/>
</dbReference>
<dbReference type="SUPFAM" id="SSF56281">
    <property type="entry name" value="Metallo-hydrolase/oxidoreductase"/>
    <property type="match status" value="1"/>
</dbReference>
<dbReference type="InterPro" id="IPR036866">
    <property type="entry name" value="RibonucZ/Hydroxyglut_hydro"/>
</dbReference>
<evidence type="ECO:0000313" key="1">
    <source>
        <dbReference type="EMBL" id="RYC72613.1"/>
    </source>
</evidence>
<dbReference type="PANTHER" id="PTHR39189:SF1">
    <property type="entry name" value="UPF0173 METAL-DEPENDENT HYDROLASE YTKL"/>
    <property type="match status" value="1"/>
</dbReference>